<dbReference type="SUPFAM" id="SSF56935">
    <property type="entry name" value="Porins"/>
    <property type="match status" value="1"/>
</dbReference>
<evidence type="ECO:0000256" key="1">
    <source>
        <dbReference type="ARBA" id="ARBA00004571"/>
    </source>
</evidence>
<dbReference type="InterPro" id="IPR012910">
    <property type="entry name" value="Plug_dom"/>
</dbReference>
<keyword evidence="7" id="KW-0998">Cell outer membrane</keyword>
<dbReference type="EMBL" id="SUYC01000020">
    <property type="protein sequence ID" value="MBE6271944.1"/>
    <property type="molecule type" value="Genomic_DNA"/>
</dbReference>
<keyword evidence="3" id="KW-1134">Transmembrane beta strand</keyword>
<feature type="domain" description="Secretin/TonB short N-terminal" evidence="9">
    <location>
        <begin position="39"/>
        <end position="90"/>
    </location>
</feature>
<dbReference type="Gene3D" id="2.40.170.20">
    <property type="entry name" value="TonB-dependent receptor, beta-barrel domain"/>
    <property type="match status" value="1"/>
</dbReference>
<comment type="caution">
    <text evidence="10">The sequence shown here is derived from an EMBL/GenBank/DDBJ whole genome shotgun (WGS) entry which is preliminary data.</text>
</comment>
<dbReference type="Gene3D" id="2.170.130.10">
    <property type="entry name" value="TonB-dependent receptor, plug domain"/>
    <property type="match status" value="1"/>
</dbReference>
<dbReference type="GO" id="GO:0044718">
    <property type="term" value="P:siderophore transmembrane transport"/>
    <property type="evidence" value="ECO:0007669"/>
    <property type="project" value="TreeGrafter"/>
</dbReference>
<dbReference type="GO" id="GO:0015344">
    <property type="term" value="F:siderophore uptake transmembrane transporter activity"/>
    <property type="evidence" value="ECO:0007669"/>
    <property type="project" value="TreeGrafter"/>
</dbReference>
<dbReference type="Gene3D" id="2.60.40.1120">
    <property type="entry name" value="Carboxypeptidase-like, regulatory domain"/>
    <property type="match status" value="1"/>
</dbReference>
<evidence type="ECO:0000259" key="9">
    <source>
        <dbReference type="SMART" id="SM00965"/>
    </source>
</evidence>
<keyword evidence="6" id="KW-0472">Membrane</keyword>
<evidence type="ECO:0000256" key="7">
    <source>
        <dbReference type="ARBA" id="ARBA00023237"/>
    </source>
</evidence>
<keyword evidence="2" id="KW-0813">Transport</keyword>
<name>A0A9D5P6Y0_XYLRU</name>
<dbReference type="Pfam" id="PF07715">
    <property type="entry name" value="Plug"/>
    <property type="match status" value="1"/>
</dbReference>
<protein>
    <submittedName>
        <fullName evidence="10">TonB-dependent receptor</fullName>
    </submittedName>
</protein>
<evidence type="ECO:0000256" key="2">
    <source>
        <dbReference type="ARBA" id="ARBA00022448"/>
    </source>
</evidence>
<dbReference type="AlphaFoldDB" id="A0A9D5P6Y0"/>
<evidence type="ECO:0000256" key="4">
    <source>
        <dbReference type="ARBA" id="ARBA00022692"/>
    </source>
</evidence>
<dbReference type="SUPFAM" id="SSF49464">
    <property type="entry name" value="Carboxypeptidase regulatory domain-like"/>
    <property type="match status" value="1"/>
</dbReference>
<dbReference type="PANTHER" id="PTHR30069">
    <property type="entry name" value="TONB-DEPENDENT OUTER MEMBRANE RECEPTOR"/>
    <property type="match status" value="1"/>
</dbReference>
<sequence length="881" mass="100663">MKKLIMTLMLFITALTAGAQSATSSIKQQMERLHQTAGVNFVYDASLNVGQPYHGPELKGLTLSKALKTLFEGSGISYQKNNKYVMLFKETTKATSRHFTLSGHVRDSIGETLINATVYDLTTHQGTTTNEYGYYSLTLPEGEHLLRISYIGYTEQTVKTVLYKSHTIDFTLHENMRLSEVVVTGDLNSQVLGTQMGKRSLSQTDIKTEFSLFSSPDVVKTIQRISGVQEGVELASGLYVHGGNNDENLFLLDGSPLYQINHSMGLFSSFNADMVKNVDFYKSGFPARFGGRLSSVVDVRTNDGNMQEWHGSYRIGLLDGGVQFDGPLKRNKTSLNIGLRRSWFDLLSEPAFFLQRRISKEEKIGVNYNFHDLNAKLTHIVNERSRLSLSLYSGRDALSTDYKADWEMHDGGTDFEQTKNRLRWGNLNAALNWNYQPSHQIMTNLTAIYTHNRANILRRDDYRYASSSTDPIEKTHHETETRSTIDDIGYRAEVDFRPSPRHHIRLGINYTLHLFRPQTKSLVNYNAGVEENDTISKHSSNHHTSHELNLYAEDQVTLNQRWSLNGGMNLSAFITPGKIFLNIDPRVAVKYQITPSLSAKCSYTMMTQYVHKITNSFLEMPTDYWVPTTARLHPMRSNQWAIGLYAQMGKRWTASVEGYYKTTNHLLQYSSWTGLQPPAVSWETEVIDGKGRFYGFEADINYRTPKIQLSAAYTLSWNKRKFDNFYPDWYYDKFDNRHKLNLTGRFKLSKKTEMYAAWTLHSGNKITVPTQYAELAPLPVIKTPGTQTMFSGDGDCPAQGFIYEHPNNASLPLYHRLDMGFNFYHTTKHGHQRIWNLSLYNAYSHFNTMWTESEVKNDGSLRIKSKGYIPIVPSFSYTIKF</sequence>
<evidence type="ECO:0000313" key="10">
    <source>
        <dbReference type="EMBL" id="MBE6271944.1"/>
    </source>
</evidence>
<gene>
    <name evidence="10" type="ORF">E7101_13510</name>
</gene>
<feature type="chain" id="PRO_5039593050" evidence="8">
    <location>
        <begin position="20"/>
        <end position="881"/>
    </location>
</feature>
<organism evidence="10 11">
    <name type="scientific">Xylanibacter ruminicola</name>
    <name type="common">Prevotella ruminicola</name>
    <dbReference type="NCBI Taxonomy" id="839"/>
    <lineage>
        <taxon>Bacteria</taxon>
        <taxon>Pseudomonadati</taxon>
        <taxon>Bacteroidota</taxon>
        <taxon>Bacteroidia</taxon>
        <taxon>Bacteroidales</taxon>
        <taxon>Prevotellaceae</taxon>
        <taxon>Xylanibacter</taxon>
    </lineage>
</organism>
<evidence type="ECO:0000256" key="3">
    <source>
        <dbReference type="ARBA" id="ARBA00022452"/>
    </source>
</evidence>
<evidence type="ECO:0000256" key="8">
    <source>
        <dbReference type="SAM" id="SignalP"/>
    </source>
</evidence>
<dbReference type="PANTHER" id="PTHR30069:SF29">
    <property type="entry name" value="HEMOGLOBIN AND HEMOGLOBIN-HAPTOGLOBIN-BINDING PROTEIN 1-RELATED"/>
    <property type="match status" value="1"/>
</dbReference>
<dbReference type="InterPro" id="IPR036942">
    <property type="entry name" value="Beta-barrel_TonB_sf"/>
</dbReference>
<evidence type="ECO:0000256" key="5">
    <source>
        <dbReference type="ARBA" id="ARBA00022729"/>
    </source>
</evidence>
<evidence type="ECO:0000256" key="6">
    <source>
        <dbReference type="ARBA" id="ARBA00023136"/>
    </source>
</evidence>
<evidence type="ECO:0000313" key="11">
    <source>
        <dbReference type="Proteomes" id="UP000806522"/>
    </source>
</evidence>
<dbReference type="InterPro" id="IPR011662">
    <property type="entry name" value="Secretin/TonB_short_N"/>
</dbReference>
<reference evidence="10" key="1">
    <citation type="submission" date="2019-04" db="EMBL/GenBank/DDBJ databases">
        <title>Evolution of Biomass-Degrading Anaerobic Consortia Revealed by Metagenomics.</title>
        <authorList>
            <person name="Peng X."/>
        </authorList>
    </citation>
    <scope>NUCLEOTIDE SEQUENCE</scope>
    <source>
        <strain evidence="10">SIG140</strain>
    </source>
</reference>
<dbReference type="GO" id="GO:0009279">
    <property type="term" value="C:cell outer membrane"/>
    <property type="evidence" value="ECO:0007669"/>
    <property type="project" value="UniProtKB-SubCell"/>
</dbReference>
<dbReference type="Pfam" id="PF13715">
    <property type="entry name" value="CarbopepD_reg_2"/>
    <property type="match status" value="1"/>
</dbReference>
<accession>A0A9D5P6Y0</accession>
<dbReference type="InterPro" id="IPR037066">
    <property type="entry name" value="Plug_dom_sf"/>
</dbReference>
<proteinExistence type="predicted"/>
<dbReference type="Proteomes" id="UP000806522">
    <property type="component" value="Unassembled WGS sequence"/>
</dbReference>
<keyword evidence="10" id="KW-0675">Receptor</keyword>
<keyword evidence="5 8" id="KW-0732">Signal</keyword>
<dbReference type="InterPro" id="IPR008969">
    <property type="entry name" value="CarboxyPept-like_regulatory"/>
</dbReference>
<feature type="signal peptide" evidence="8">
    <location>
        <begin position="1"/>
        <end position="19"/>
    </location>
</feature>
<dbReference type="SMART" id="SM00965">
    <property type="entry name" value="STN"/>
    <property type="match status" value="1"/>
</dbReference>
<dbReference type="InterPro" id="IPR039426">
    <property type="entry name" value="TonB-dep_rcpt-like"/>
</dbReference>
<keyword evidence="4" id="KW-0812">Transmembrane</keyword>
<comment type="subcellular location">
    <subcellularLocation>
        <location evidence="1">Cell outer membrane</location>
        <topology evidence="1">Multi-pass membrane protein</topology>
    </subcellularLocation>
</comment>